<keyword evidence="1" id="KW-0812">Transmembrane</keyword>
<reference evidence="2 3" key="1">
    <citation type="submission" date="2024-02" db="EMBL/GenBank/DDBJ databases">
        <title>Lysinimicrobium sediminis NBRC 112286.</title>
        <authorList>
            <person name="Ichikawa N."/>
            <person name="Katano-Makiyama Y."/>
            <person name="Hidaka K."/>
        </authorList>
    </citation>
    <scope>NUCLEOTIDE SEQUENCE [LARGE SCALE GENOMIC DNA]</scope>
    <source>
        <strain evidence="2 3">NBRC 112286</strain>
    </source>
</reference>
<keyword evidence="1" id="KW-0472">Membrane</keyword>
<sequence length="148" mass="16050">MSGFLWRMGGALALGVLGLALIFWQLEHASLYAFADQGRPSPAVYALLFAGLILLNVAVFYALTRWARFVREHPGTSQLPPWLLIGIIVASGAILVTGIATHAGYLRSLDPPTLEISQGFIAFEVSFAALILVPLVLLAVRWSGGYRR</sequence>
<protein>
    <submittedName>
        <fullName evidence="2">Uncharacterized protein</fullName>
    </submittedName>
</protein>
<accession>A0ABP9WGB8</accession>
<dbReference type="EMBL" id="BAABRR010000005">
    <property type="protein sequence ID" value="GAA5518852.1"/>
    <property type="molecule type" value="Genomic_DNA"/>
</dbReference>
<feature type="transmembrane region" description="Helical" evidence="1">
    <location>
        <begin position="79"/>
        <end position="100"/>
    </location>
</feature>
<gene>
    <name evidence="2" type="ORF">Lsed01_01286</name>
</gene>
<feature type="transmembrane region" description="Helical" evidence="1">
    <location>
        <begin position="120"/>
        <end position="140"/>
    </location>
</feature>
<name>A0ABP9WGB8_9MICO</name>
<comment type="caution">
    <text evidence="2">The sequence shown here is derived from an EMBL/GenBank/DDBJ whole genome shotgun (WGS) entry which is preliminary data.</text>
</comment>
<evidence type="ECO:0000313" key="3">
    <source>
        <dbReference type="Proteomes" id="UP001426770"/>
    </source>
</evidence>
<evidence type="ECO:0000313" key="2">
    <source>
        <dbReference type="EMBL" id="GAA5518852.1"/>
    </source>
</evidence>
<organism evidence="2 3">
    <name type="scientific">Demequina sediminis</name>
    <dbReference type="NCBI Taxonomy" id="1930058"/>
    <lineage>
        <taxon>Bacteria</taxon>
        <taxon>Bacillati</taxon>
        <taxon>Actinomycetota</taxon>
        <taxon>Actinomycetes</taxon>
        <taxon>Micrococcales</taxon>
        <taxon>Demequinaceae</taxon>
        <taxon>Demequina</taxon>
    </lineage>
</organism>
<evidence type="ECO:0000256" key="1">
    <source>
        <dbReference type="SAM" id="Phobius"/>
    </source>
</evidence>
<keyword evidence="1" id="KW-1133">Transmembrane helix</keyword>
<feature type="transmembrane region" description="Helical" evidence="1">
    <location>
        <begin position="45"/>
        <end position="67"/>
    </location>
</feature>
<proteinExistence type="predicted"/>
<dbReference type="Proteomes" id="UP001426770">
    <property type="component" value="Unassembled WGS sequence"/>
</dbReference>
<keyword evidence="3" id="KW-1185">Reference proteome</keyword>
<dbReference type="RefSeq" id="WP_345379164.1">
    <property type="nucleotide sequence ID" value="NZ_BAABRR010000005.1"/>
</dbReference>